<dbReference type="EMBL" id="JBHLZU010000003">
    <property type="protein sequence ID" value="MFB9903194.1"/>
    <property type="molecule type" value="Genomic_DNA"/>
</dbReference>
<evidence type="ECO:0000256" key="2">
    <source>
        <dbReference type="ARBA" id="ARBA00023015"/>
    </source>
</evidence>
<dbReference type="InterPro" id="IPR036388">
    <property type="entry name" value="WH-like_DNA-bd_sf"/>
</dbReference>
<evidence type="ECO:0000256" key="1">
    <source>
        <dbReference type="ARBA" id="ARBA00009437"/>
    </source>
</evidence>
<dbReference type="SUPFAM" id="SSF53850">
    <property type="entry name" value="Periplasmic binding protein-like II"/>
    <property type="match status" value="1"/>
</dbReference>
<feature type="domain" description="HTH lysR-type" evidence="5">
    <location>
        <begin position="11"/>
        <end position="63"/>
    </location>
</feature>
<keyword evidence="7" id="KW-1185">Reference proteome</keyword>
<keyword evidence="2" id="KW-0805">Transcription regulation</keyword>
<sequence>MGARVLSPWRLRLLVQLESLGTIRAVAEALAMSPSSVSQQLSVLQQEARATLLEHHGRRVTLTPAGVRLAAHAREILRSIEVAEADLAERRTEPVGEVRVAAFSSAVRAFVLPTAAALRRSHPRLRITVTELEPHDSLRELRRGDVDLAVLYDFGDGSIPVDDQVRRVRLGGDPVVLVLPQGHPSASADTVELAAMAGERWVMDRPSCHLSDLVTRLCRQAGFEPEIAGHYGSYPLLLDHVELGLAVAALPALAVRGRDDVVVRDLVPTVTRTIFAALPAGPTPLSAVRVVLDELRARGRALQGTR</sequence>
<dbReference type="InterPro" id="IPR005119">
    <property type="entry name" value="LysR_subst-bd"/>
</dbReference>
<keyword evidence="3" id="KW-0238">DNA-binding</keyword>
<name>A0ABV5ZU55_9PSEU</name>
<evidence type="ECO:0000256" key="3">
    <source>
        <dbReference type="ARBA" id="ARBA00023125"/>
    </source>
</evidence>
<evidence type="ECO:0000313" key="7">
    <source>
        <dbReference type="Proteomes" id="UP001589693"/>
    </source>
</evidence>
<protein>
    <submittedName>
        <fullName evidence="6">LysR substrate-binding domain-containing protein</fullName>
    </submittedName>
</protein>
<accession>A0ABV5ZU55</accession>
<dbReference type="PANTHER" id="PTHR30346:SF29">
    <property type="entry name" value="LYSR SUBSTRATE-BINDING"/>
    <property type="match status" value="1"/>
</dbReference>
<gene>
    <name evidence="6" type="ORF">ACFFQA_04520</name>
</gene>
<keyword evidence="4" id="KW-0804">Transcription</keyword>
<dbReference type="Gene3D" id="1.10.10.10">
    <property type="entry name" value="Winged helix-like DNA-binding domain superfamily/Winged helix DNA-binding domain"/>
    <property type="match status" value="1"/>
</dbReference>
<dbReference type="PROSITE" id="PS50931">
    <property type="entry name" value="HTH_LYSR"/>
    <property type="match status" value="1"/>
</dbReference>
<dbReference type="RefSeq" id="WP_377850324.1">
    <property type="nucleotide sequence ID" value="NZ_JBHLZU010000003.1"/>
</dbReference>
<evidence type="ECO:0000313" key="6">
    <source>
        <dbReference type="EMBL" id="MFB9903194.1"/>
    </source>
</evidence>
<evidence type="ECO:0000259" key="5">
    <source>
        <dbReference type="PROSITE" id="PS50931"/>
    </source>
</evidence>
<comment type="similarity">
    <text evidence="1">Belongs to the LysR transcriptional regulatory family.</text>
</comment>
<evidence type="ECO:0000256" key="4">
    <source>
        <dbReference type="ARBA" id="ARBA00023163"/>
    </source>
</evidence>
<organism evidence="6 7">
    <name type="scientific">Allokutzneria oryzae</name>
    <dbReference type="NCBI Taxonomy" id="1378989"/>
    <lineage>
        <taxon>Bacteria</taxon>
        <taxon>Bacillati</taxon>
        <taxon>Actinomycetota</taxon>
        <taxon>Actinomycetes</taxon>
        <taxon>Pseudonocardiales</taxon>
        <taxon>Pseudonocardiaceae</taxon>
        <taxon>Allokutzneria</taxon>
    </lineage>
</organism>
<dbReference type="InterPro" id="IPR000847">
    <property type="entry name" value="LysR_HTH_N"/>
</dbReference>
<dbReference type="Pfam" id="PF00126">
    <property type="entry name" value="HTH_1"/>
    <property type="match status" value="1"/>
</dbReference>
<dbReference type="InterPro" id="IPR036390">
    <property type="entry name" value="WH_DNA-bd_sf"/>
</dbReference>
<proteinExistence type="inferred from homology"/>
<comment type="caution">
    <text evidence="6">The sequence shown here is derived from an EMBL/GenBank/DDBJ whole genome shotgun (WGS) entry which is preliminary data.</text>
</comment>
<dbReference type="Proteomes" id="UP001589693">
    <property type="component" value="Unassembled WGS sequence"/>
</dbReference>
<dbReference type="Gene3D" id="3.40.190.10">
    <property type="entry name" value="Periplasmic binding protein-like II"/>
    <property type="match status" value="2"/>
</dbReference>
<dbReference type="SUPFAM" id="SSF46785">
    <property type="entry name" value="Winged helix' DNA-binding domain"/>
    <property type="match status" value="1"/>
</dbReference>
<dbReference type="PANTHER" id="PTHR30346">
    <property type="entry name" value="TRANSCRIPTIONAL DUAL REGULATOR HCAR-RELATED"/>
    <property type="match status" value="1"/>
</dbReference>
<dbReference type="Pfam" id="PF03466">
    <property type="entry name" value="LysR_substrate"/>
    <property type="match status" value="1"/>
</dbReference>
<reference evidence="6 7" key="1">
    <citation type="submission" date="2024-09" db="EMBL/GenBank/DDBJ databases">
        <authorList>
            <person name="Sun Q."/>
            <person name="Mori K."/>
        </authorList>
    </citation>
    <scope>NUCLEOTIDE SEQUENCE [LARGE SCALE GENOMIC DNA]</scope>
    <source>
        <strain evidence="6 7">TBRC 7907</strain>
    </source>
</reference>